<proteinExistence type="predicted"/>
<protein>
    <submittedName>
        <fullName evidence="1">Type IV pilus assembly protein PilM</fullName>
    </submittedName>
</protein>
<dbReference type="InterPro" id="IPR050696">
    <property type="entry name" value="FtsA/MreB"/>
</dbReference>
<dbReference type="RefSeq" id="WP_133528000.1">
    <property type="nucleotide sequence ID" value="NZ_CALCQM010000131.1"/>
</dbReference>
<organism evidence="1 2">
    <name type="scientific">Aminicella lysinilytica</name>
    <dbReference type="NCBI Taxonomy" id="433323"/>
    <lineage>
        <taxon>Bacteria</taxon>
        <taxon>Bacillati</taxon>
        <taxon>Bacillota</taxon>
        <taxon>Clostridia</taxon>
        <taxon>Peptostreptococcales</taxon>
        <taxon>Anaerovoracaceae</taxon>
        <taxon>Aminicella</taxon>
    </lineage>
</organism>
<sequence length="334" mass="37711">MAKKKLIGFEIGSYKMKMALCENGVVEDYVNVKVPDNLVKDDEIVSWEAMADFIKETLEEHKMAAKEAAIALPDKLTYIARMTMPLMTIDQLKVNLPFEFHDYITEDIDKYYYDYSVISIDHEAVNGKGEMDLMGVAVQKETIDKYKTMFRRAGLRLTLAAPEASAYRNIIKDYEEVHNITEKKDYAILDLGHRTIKLYFFTKGEFEVTRYMEPGCSSLITAAADKDAVDEHIAQINAENNKDGVLSSDPLNDIYGQIGVEIMRVMNFYGFNHPDNDLDKIYYCGGGANIRPLIDSISEAAGYQMVSIGELITDDTALKNEIVQGPQALGIVWE</sequence>
<dbReference type="AlphaFoldDB" id="A0A4R6Q7J8"/>
<keyword evidence="2" id="KW-1185">Reference proteome</keyword>
<comment type="caution">
    <text evidence="1">The sequence shown here is derived from an EMBL/GenBank/DDBJ whole genome shotgun (WGS) entry which is preliminary data.</text>
</comment>
<dbReference type="CDD" id="cd24049">
    <property type="entry name" value="ASKHA_NBD_PilM"/>
    <property type="match status" value="1"/>
</dbReference>
<dbReference type="PANTHER" id="PTHR32432:SF3">
    <property type="entry name" value="ETHANOLAMINE UTILIZATION PROTEIN EUTJ"/>
    <property type="match status" value="1"/>
</dbReference>
<dbReference type="SUPFAM" id="SSF53067">
    <property type="entry name" value="Actin-like ATPase domain"/>
    <property type="match status" value="2"/>
</dbReference>
<gene>
    <name evidence="1" type="ORF">EV211_10810</name>
</gene>
<dbReference type="InterPro" id="IPR005883">
    <property type="entry name" value="PilM"/>
</dbReference>
<dbReference type="InterPro" id="IPR043129">
    <property type="entry name" value="ATPase_NBD"/>
</dbReference>
<dbReference type="EMBL" id="SNXO01000008">
    <property type="protein sequence ID" value="TDP58065.1"/>
    <property type="molecule type" value="Genomic_DNA"/>
</dbReference>
<dbReference type="PANTHER" id="PTHR32432">
    <property type="entry name" value="CELL DIVISION PROTEIN FTSA-RELATED"/>
    <property type="match status" value="1"/>
</dbReference>
<reference evidence="1 2" key="1">
    <citation type="submission" date="2019-03" db="EMBL/GenBank/DDBJ databases">
        <title>Genomic Encyclopedia of Type Strains, Phase IV (KMG-IV): sequencing the most valuable type-strain genomes for metagenomic binning, comparative biology and taxonomic classification.</title>
        <authorList>
            <person name="Goeker M."/>
        </authorList>
    </citation>
    <scope>NUCLEOTIDE SEQUENCE [LARGE SCALE GENOMIC DNA]</scope>
    <source>
        <strain evidence="1 2">DSM 28287</strain>
    </source>
</reference>
<dbReference type="Gene3D" id="3.30.420.40">
    <property type="match status" value="2"/>
</dbReference>
<evidence type="ECO:0000313" key="1">
    <source>
        <dbReference type="EMBL" id="TDP58065.1"/>
    </source>
</evidence>
<accession>A0A4R6Q7J8</accession>
<dbReference type="OrthoDB" id="1926201at2"/>
<name>A0A4R6Q7J8_9FIRM</name>
<dbReference type="Pfam" id="PF11104">
    <property type="entry name" value="PilM_2"/>
    <property type="match status" value="1"/>
</dbReference>
<dbReference type="Gene3D" id="3.30.1490.300">
    <property type="match status" value="1"/>
</dbReference>
<dbReference type="Proteomes" id="UP000295500">
    <property type="component" value="Unassembled WGS sequence"/>
</dbReference>
<evidence type="ECO:0000313" key="2">
    <source>
        <dbReference type="Proteomes" id="UP000295500"/>
    </source>
</evidence>